<dbReference type="EMBL" id="BSDP01000001">
    <property type="protein sequence ID" value="GLI28822.1"/>
    <property type="molecule type" value="Genomic_DNA"/>
</dbReference>
<organism evidence="3 4">
    <name type="scientific">Agromyces rhizosphaerae</name>
    <dbReference type="NCBI Taxonomy" id="88374"/>
    <lineage>
        <taxon>Bacteria</taxon>
        <taxon>Bacillati</taxon>
        <taxon>Actinomycetota</taxon>
        <taxon>Actinomycetes</taxon>
        <taxon>Micrococcales</taxon>
        <taxon>Microbacteriaceae</taxon>
        <taxon>Agromyces</taxon>
    </lineage>
</organism>
<feature type="transmembrane region" description="Helical" evidence="2">
    <location>
        <begin position="65"/>
        <end position="85"/>
    </location>
</feature>
<dbReference type="InterPro" id="IPR019051">
    <property type="entry name" value="Trp_biosyn_TM_oprn/chp"/>
</dbReference>
<sequence length="184" mass="18271">MLGALGAAGLGLLAWTQTWFTVTLDAGAAHEVPGQVADAALAALALAGLALGAALAIAGRVARLVLGLLAVVLGACIVLSAWLAIGDPAGAAAPVVTESTGIAGESAVALVASVAWTAWPWVGAASGVLLAAAGIAVLATSSRWPESSRRYRAVRVERADGAAGTVDEWDELSRGEDPTEPGRD</sequence>
<accession>A0A9W6D0Z9</accession>
<comment type="caution">
    <text evidence="3">The sequence shown here is derived from an EMBL/GenBank/DDBJ whole genome shotgun (WGS) entry which is preliminary data.</text>
</comment>
<evidence type="ECO:0000256" key="2">
    <source>
        <dbReference type="SAM" id="Phobius"/>
    </source>
</evidence>
<dbReference type="Proteomes" id="UP001144396">
    <property type="component" value="Unassembled WGS sequence"/>
</dbReference>
<dbReference type="Pfam" id="PF09534">
    <property type="entry name" value="Trp_oprn_chp"/>
    <property type="match status" value="1"/>
</dbReference>
<feature type="compositionally biased region" description="Basic and acidic residues" evidence="1">
    <location>
        <begin position="171"/>
        <end position="184"/>
    </location>
</feature>
<dbReference type="AlphaFoldDB" id="A0A9W6D0Z9"/>
<keyword evidence="2" id="KW-0472">Membrane</keyword>
<evidence type="ECO:0000313" key="3">
    <source>
        <dbReference type="EMBL" id="GLI28822.1"/>
    </source>
</evidence>
<protein>
    <recommendedName>
        <fullName evidence="5">Trp biosynthesis-associated membrane protein</fullName>
    </recommendedName>
</protein>
<feature type="transmembrane region" description="Helical" evidence="2">
    <location>
        <begin position="118"/>
        <end position="140"/>
    </location>
</feature>
<evidence type="ECO:0000313" key="4">
    <source>
        <dbReference type="Proteomes" id="UP001144396"/>
    </source>
</evidence>
<reference evidence="3" key="1">
    <citation type="submission" date="2022-12" db="EMBL/GenBank/DDBJ databases">
        <title>Reference genome sequencing for broad-spectrum identification of bacterial and archaeal isolates by mass spectrometry.</title>
        <authorList>
            <person name="Sekiguchi Y."/>
            <person name="Tourlousse D.M."/>
        </authorList>
    </citation>
    <scope>NUCLEOTIDE SEQUENCE</scope>
    <source>
        <strain evidence="3">14</strain>
    </source>
</reference>
<evidence type="ECO:0000256" key="1">
    <source>
        <dbReference type="SAM" id="MobiDB-lite"/>
    </source>
</evidence>
<keyword evidence="2" id="KW-1133">Transmembrane helix</keyword>
<evidence type="ECO:0008006" key="5">
    <source>
        <dbReference type="Google" id="ProtNLM"/>
    </source>
</evidence>
<keyword evidence="2" id="KW-0812">Transmembrane</keyword>
<feature type="transmembrane region" description="Helical" evidence="2">
    <location>
        <begin position="40"/>
        <end position="58"/>
    </location>
</feature>
<feature type="region of interest" description="Disordered" evidence="1">
    <location>
        <begin position="160"/>
        <end position="184"/>
    </location>
</feature>
<keyword evidence="4" id="KW-1185">Reference proteome</keyword>
<name>A0A9W6D0Z9_9MICO</name>
<gene>
    <name evidence="3" type="ORF">ARHIZOSPH14_30640</name>
</gene>
<proteinExistence type="predicted"/>